<gene>
    <name evidence="9" type="primary">tmcA</name>
    <name evidence="11" type="ORF">FCS21_06865</name>
</gene>
<reference evidence="11 12" key="1">
    <citation type="submission" date="2019-05" db="EMBL/GenBank/DDBJ databases">
        <title>Colwellia ponticola sp. nov., isolated from seawater.</title>
        <authorList>
            <person name="Yoon J.-H."/>
        </authorList>
    </citation>
    <scope>NUCLEOTIDE SEQUENCE [LARGE SCALE GENOMIC DNA]</scope>
    <source>
        <strain evidence="11 12">OISW-25</strain>
    </source>
</reference>
<dbReference type="Gene3D" id="1.20.120.890">
    <property type="entry name" value="tRNA(Met) cytidine acetyltransferase, tail domain"/>
    <property type="match status" value="1"/>
</dbReference>
<feature type="binding site" evidence="9">
    <location>
        <position position="387"/>
    </location>
    <ligand>
        <name>ATP</name>
        <dbReference type="ChEBI" id="CHEBI:30616"/>
    </ligand>
</feature>
<dbReference type="Gene3D" id="3.40.630.30">
    <property type="match status" value="1"/>
</dbReference>
<comment type="caution">
    <text evidence="9">Lacks conserved residue(s) required for the propagation of feature annotation.</text>
</comment>
<keyword evidence="3 9" id="KW-0808">Transferase</keyword>
<keyword evidence="7 9" id="KW-0694">RNA-binding</keyword>
<dbReference type="InterPro" id="IPR027417">
    <property type="entry name" value="P-loop_NTPase"/>
</dbReference>
<accession>A0A8H2JMN7</accession>
<feature type="binding site" evidence="9">
    <location>
        <begin position="562"/>
        <end position="564"/>
    </location>
    <ligand>
        <name>acetyl-CoA</name>
        <dbReference type="ChEBI" id="CHEBI:57288"/>
    </ligand>
</feature>
<dbReference type="InterPro" id="IPR016181">
    <property type="entry name" value="Acyl_CoA_acyltransferase"/>
</dbReference>
<comment type="caution">
    <text evidence="11">The sequence shown here is derived from an EMBL/GenBank/DDBJ whole genome shotgun (WGS) entry which is preliminary data.</text>
</comment>
<keyword evidence="6 9" id="KW-0067">ATP-binding</keyword>
<dbReference type="InterPro" id="IPR000182">
    <property type="entry name" value="GNAT_dom"/>
</dbReference>
<dbReference type="InterPro" id="IPR038321">
    <property type="entry name" value="TmcA_C_sf"/>
</dbReference>
<keyword evidence="5 9" id="KW-0547">Nucleotide-binding</keyword>
<dbReference type="InterPro" id="IPR007807">
    <property type="entry name" value="TcmA/NAT10_helicase"/>
</dbReference>
<dbReference type="GO" id="GO:0000049">
    <property type="term" value="F:tRNA binding"/>
    <property type="evidence" value="ECO:0007669"/>
    <property type="project" value="UniProtKB-UniRule"/>
</dbReference>
<name>A0A8H2JMN7_9GAMM</name>
<keyword evidence="2 9" id="KW-0820">tRNA-binding</keyword>
<keyword evidence="8 9" id="KW-0012">Acyltransferase</keyword>
<comment type="similarity">
    <text evidence="9">Belongs to the TmcA family.</text>
</comment>
<dbReference type="GO" id="GO:0051392">
    <property type="term" value="F:tRNA cytidine N4-acetyltransferase activity"/>
    <property type="evidence" value="ECO:0007669"/>
    <property type="project" value="UniProtKB-UniRule"/>
</dbReference>
<dbReference type="GO" id="GO:1990883">
    <property type="term" value="F:18S rRNA cytidine N-acetyltransferase activity"/>
    <property type="evidence" value="ECO:0007669"/>
    <property type="project" value="TreeGrafter"/>
</dbReference>
<keyword evidence="12" id="KW-1185">Reference proteome</keyword>
<sequence length="780" mass="86781">MIAVPDFLSWFKDFAHAALVNNERRLVVLSGNEQWALSLLTSIDLVAATLANKTPVSSASLSAQSTLNTQDKTAFQSSIEHEASCLIYSDNPLLPANVPQKRYRDKLGSESDVIIFADSQLTIDAFAALSGTLKAGGIFFLVLPKLPILNEQSLLKEKTEPTRFFKRFYSLIKAMPSHTIITESDLTPLVHSTDFSLSVKATLSSTYPLGCVTKEQYSAVLAIEKVISGHRKRPLVLTADRGRGKSSALAIACAQLMKSHQQQLFTIVITAPDTQALSVFYQQLKQCLPDAEQQQNIIVLGKAQLTFIPVDQLIKTVDKVNLVLVDEAAGIPVYLLEQLLGSYHRMVFSSTVHGYEGAGRGFTLKFQKILTRLCPQWQSLHLHQPIRWRQNDPLEQLVFDACLLNAELPQLSSTLTKVLTKTSSKSITKGLTKTSTAPLLSEGVFKVISADALVANEALLQQVFAILVTAHYQTKPSDLQLLLDNRQVQLAVFFSDSNDNAQLLAVALLMQEGKDAGVNEADIKAIKHGQRRLRNHFLPQSLLSHCGFEQAFNYNYLRIMRIAVHPQMQYLGLGSTLLNNIEHLAIAQGADFIGASFGINPDLLSFWLNSGFATARIGFTKDKASGEHSALLIKSIKTQSKQAQQVLQKNFYRSFDYLLLEEYKTLPTALVSLLLKQNTSEELISLSALDMANVHAFSKGERLYSSCCYSLYLWLKHDLLAHDENISCQVKQDALVLIARLIQKHDSDTICQQFSFTGKKMLNKHIKDYVSKRLKQCELH</sequence>
<comment type="subcellular location">
    <subcellularLocation>
        <location evidence="9">Cytoplasm</location>
    </subcellularLocation>
</comment>
<proteinExistence type="inferred from homology"/>
<dbReference type="CDD" id="cd04301">
    <property type="entry name" value="NAT_SF"/>
    <property type="match status" value="1"/>
</dbReference>
<dbReference type="GO" id="GO:0002101">
    <property type="term" value="P:tRNA wobble cytosine modification"/>
    <property type="evidence" value="ECO:0007669"/>
    <property type="project" value="UniProtKB-UniRule"/>
</dbReference>
<evidence type="ECO:0000256" key="6">
    <source>
        <dbReference type="ARBA" id="ARBA00022840"/>
    </source>
</evidence>
<feature type="domain" description="Helicase ATP-binding" evidence="10">
    <location>
        <begin position="226"/>
        <end position="370"/>
    </location>
</feature>
<comment type="catalytic activity">
    <reaction evidence="9">
        <text>cytidine(34) in elongator tRNA(Met) + acetyl-CoA + ATP + H2O = N(4)-acetylcytidine(34) in elongator tRNA(Met) + ADP + phosphate + CoA + H(+)</text>
        <dbReference type="Rhea" id="RHEA:43788"/>
        <dbReference type="Rhea" id="RHEA-COMP:10693"/>
        <dbReference type="Rhea" id="RHEA-COMP:10694"/>
        <dbReference type="ChEBI" id="CHEBI:15377"/>
        <dbReference type="ChEBI" id="CHEBI:15378"/>
        <dbReference type="ChEBI" id="CHEBI:30616"/>
        <dbReference type="ChEBI" id="CHEBI:43474"/>
        <dbReference type="ChEBI" id="CHEBI:57287"/>
        <dbReference type="ChEBI" id="CHEBI:57288"/>
        <dbReference type="ChEBI" id="CHEBI:74900"/>
        <dbReference type="ChEBI" id="CHEBI:82748"/>
        <dbReference type="ChEBI" id="CHEBI:456216"/>
        <dbReference type="EC" id="2.3.1.193"/>
    </reaction>
</comment>
<evidence type="ECO:0000256" key="5">
    <source>
        <dbReference type="ARBA" id="ARBA00022741"/>
    </source>
</evidence>
<evidence type="ECO:0000256" key="7">
    <source>
        <dbReference type="ARBA" id="ARBA00022884"/>
    </source>
</evidence>
<dbReference type="EC" id="2.3.1.193" evidence="9"/>
<dbReference type="PANTHER" id="PTHR10925:SF5">
    <property type="entry name" value="RNA CYTIDINE ACETYLTRANSFERASE"/>
    <property type="match status" value="1"/>
</dbReference>
<dbReference type="GO" id="GO:0051391">
    <property type="term" value="P:tRNA acetylation"/>
    <property type="evidence" value="ECO:0007669"/>
    <property type="project" value="UniProtKB-UniRule"/>
</dbReference>
<dbReference type="PROSITE" id="PS51192">
    <property type="entry name" value="HELICASE_ATP_BIND_1"/>
    <property type="match status" value="1"/>
</dbReference>
<evidence type="ECO:0000256" key="3">
    <source>
        <dbReference type="ARBA" id="ARBA00022679"/>
    </source>
</evidence>
<keyword evidence="4 9" id="KW-0819">tRNA processing</keyword>
<evidence type="ECO:0000259" key="10">
    <source>
        <dbReference type="PROSITE" id="PS51192"/>
    </source>
</evidence>
<dbReference type="Pfam" id="PF13718">
    <property type="entry name" value="GNAT_acetyltr_2"/>
    <property type="match status" value="2"/>
</dbReference>
<dbReference type="Pfam" id="PF08351">
    <property type="entry name" value="TmcA_N"/>
    <property type="match status" value="1"/>
</dbReference>
<evidence type="ECO:0000313" key="12">
    <source>
        <dbReference type="Proteomes" id="UP000307702"/>
    </source>
</evidence>
<dbReference type="SUPFAM" id="SSF52540">
    <property type="entry name" value="P-loop containing nucleoside triphosphate hydrolases"/>
    <property type="match status" value="1"/>
</dbReference>
<dbReference type="EMBL" id="SZVP01000004">
    <property type="protein sequence ID" value="TMM46036.1"/>
    <property type="molecule type" value="Genomic_DNA"/>
</dbReference>
<dbReference type="GO" id="GO:1904812">
    <property type="term" value="P:rRNA acetylation involved in maturation of SSU-rRNA"/>
    <property type="evidence" value="ECO:0007669"/>
    <property type="project" value="TreeGrafter"/>
</dbReference>
<dbReference type="InterPro" id="IPR024914">
    <property type="entry name" value="tRNA_acetyltr_TmcA"/>
</dbReference>
<dbReference type="PANTHER" id="PTHR10925">
    <property type="entry name" value="N-ACETYLTRANSFERASE 10"/>
    <property type="match status" value="1"/>
</dbReference>
<organism evidence="11 12">
    <name type="scientific">Colwellia ponticola</name>
    <dbReference type="NCBI Taxonomy" id="2304625"/>
    <lineage>
        <taxon>Bacteria</taxon>
        <taxon>Pseudomonadati</taxon>
        <taxon>Pseudomonadota</taxon>
        <taxon>Gammaproteobacteria</taxon>
        <taxon>Alteromonadales</taxon>
        <taxon>Colwelliaceae</taxon>
        <taxon>Colwellia</taxon>
    </lineage>
</organism>
<dbReference type="Proteomes" id="UP000307702">
    <property type="component" value="Unassembled WGS sequence"/>
</dbReference>
<evidence type="ECO:0000256" key="8">
    <source>
        <dbReference type="ARBA" id="ARBA00023315"/>
    </source>
</evidence>
<dbReference type="OrthoDB" id="5578851at2"/>
<keyword evidence="1 9" id="KW-0963">Cytoplasm</keyword>
<dbReference type="Gene3D" id="3.40.50.300">
    <property type="entry name" value="P-loop containing nucleotide triphosphate hydrolases"/>
    <property type="match status" value="1"/>
</dbReference>
<feature type="binding site" evidence="9">
    <location>
        <position position="216"/>
    </location>
    <ligand>
        <name>ATP</name>
        <dbReference type="ChEBI" id="CHEBI:30616"/>
    </ligand>
</feature>
<evidence type="ECO:0000256" key="1">
    <source>
        <dbReference type="ARBA" id="ARBA00022490"/>
    </source>
</evidence>
<dbReference type="Gene3D" id="3.40.50.11040">
    <property type="match status" value="1"/>
</dbReference>
<evidence type="ECO:0000313" key="11">
    <source>
        <dbReference type="EMBL" id="TMM46036.1"/>
    </source>
</evidence>
<evidence type="ECO:0000256" key="2">
    <source>
        <dbReference type="ARBA" id="ARBA00022555"/>
    </source>
</evidence>
<evidence type="ECO:0000256" key="9">
    <source>
        <dbReference type="HAMAP-Rule" id="MF_01886"/>
    </source>
</evidence>
<evidence type="ECO:0000256" key="4">
    <source>
        <dbReference type="ARBA" id="ARBA00022694"/>
    </source>
</evidence>
<dbReference type="SUPFAM" id="SSF55729">
    <property type="entry name" value="Acyl-CoA N-acyltransferases (Nat)"/>
    <property type="match status" value="1"/>
</dbReference>
<dbReference type="GO" id="GO:0005524">
    <property type="term" value="F:ATP binding"/>
    <property type="evidence" value="ECO:0007669"/>
    <property type="project" value="UniProtKB-UniRule"/>
</dbReference>
<dbReference type="InterPro" id="IPR014001">
    <property type="entry name" value="Helicase_ATP-bd"/>
</dbReference>
<dbReference type="InterPro" id="IPR013562">
    <property type="entry name" value="TmcA/NAT10_N"/>
</dbReference>
<dbReference type="Pfam" id="PF05127">
    <property type="entry name" value="NAT10_TcmA_helicase"/>
    <property type="match status" value="1"/>
</dbReference>
<comment type="function">
    <text evidence="9">Catalyzes the formation of N(4)-acetylcytidine (ac(4)C) at the wobble position of tRNA(Met), by using acetyl-CoA as an acetyl donor and ATP (or GTP).</text>
</comment>
<dbReference type="InterPro" id="IPR032672">
    <property type="entry name" value="TmcA/NAT10/Kre33"/>
</dbReference>
<dbReference type="GO" id="GO:0005737">
    <property type="term" value="C:cytoplasm"/>
    <property type="evidence" value="ECO:0007669"/>
    <property type="project" value="UniProtKB-SubCell"/>
</dbReference>
<dbReference type="AlphaFoldDB" id="A0A8H2JMN7"/>
<dbReference type="HAMAP" id="MF_01886">
    <property type="entry name" value="tRNA_acetyltr_TmcA"/>
    <property type="match status" value="1"/>
</dbReference>
<dbReference type="RefSeq" id="WP_138621771.1">
    <property type="nucleotide sequence ID" value="NZ_SZVP01000004.1"/>
</dbReference>
<protein>
    <recommendedName>
        <fullName evidence="9">tRNA(Met) cytidine acetyltransferase TmcA</fullName>
        <ecNumber evidence="9">2.3.1.193</ecNumber>
    </recommendedName>
</protein>